<dbReference type="PANTHER" id="PTHR14222:SF2">
    <property type="entry name" value="CONDENSIN COMPLEX SUBUNIT 1"/>
    <property type="match status" value="1"/>
</dbReference>
<feature type="domain" description="Condensin complex subunit 1 C-terminal" evidence="8">
    <location>
        <begin position="1013"/>
        <end position="1172"/>
    </location>
</feature>
<dbReference type="GO" id="GO:0010032">
    <property type="term" value="P:meiotic chromosome condensation"/>
    <property type="evidence" value="ECO:0000318"/>
    <property type="project" value="GO_Central"/>
</dbReference>
<keyword evidence="11" id="KW-1185">Reference proteome</keyword>
<keyword evidence="4" id="KW-0226">DNA condensation</keyword>
<comment type="subcellular location">
    <subcellularLocation>
        <location evidence="1">Nucleus</location>
    </subcellularLocation>
</comment>
<evidence type="ECO:0000259" key="8">
    <source>
        <dbReference type="Pfam" id="PF12717"/>
    </source>
</evidence>
<dbReference type="Proteomes" id="UP000006727">
    <property type="component" value="Chromosome 12"/>
</dbReference>
<dbReference type="FunCoup" id="A0A7I4AAS5">
    <property type="interactions" value="2157"/>
</dbReference>
<dbReference type="Gene3D" id="1.25.10.10">
    <property type="entry name" value="Leucine-rich Repeat Variant"/>
    <property type="match status" value="2"/>
</dbReference>
<name>A0A7I4AAS5_PHYPA</name>
<evidence type="ECO:0000256" key="5">
    <source>
        <dbReference type="ARBA" id="ARBA00023242"/>
    </source>
</evidence>
<dbReference type="EMBL" id="ABEU02000012">
    <property type="status" value="NOT_ANNOTATED_CDS"/>
    <property type="molecule type" value="Genomic_DNA"/>
</dbReference>
<dbReference type="InterPro" id="IPR026971">
    <property type="entry name" value="CND1/NCAPD3"/>
</dbReference>
<dbReference type="GO" id="GO:0000796">
    <property type="term" value="C:condensin complex"/>
    <property type="evidence" value="ECO:0000318"/>
    <property type="project" value="GO_Central"/>
</dbReference>
<feature type="region of interest" description="Disordered" evidence="7">
    <location>
        <begin position="504"/>
        <end position="542"/>
    </location>
</feature>
<dbReference type="Gramene" id="Pp3c12_12160V3.8">
    <property type="protein sequence ID" value="Pp3c12_12160V3.8"/>
    <property type="gene ID" value="Pp3c12_12160"/>
</dbReference>
<keyword evidence="2" id="KW-0132">Cell division</keyword>
<feature type="compositionally biased region" description="Polar residues" evidence="7">
    <location>
        <begin position="1376"/>
        <end position="1393"/>
    </location>
</feature>
<dbReference type="GO" id="GO:0051301">
    <property type="term" value="P:cell division"/>
    <property type="evidence" value="ECO:0007669"/>
    <property type="project" value="UniProtKB-KW"/>
</dbReference>
<evidence type="ECO:0000256" key="6">
    <source>
        <dbReference type="ARBA" id="ARBA00023306"/>
    </source>
</evidence>
<dbReference type="GO" id="GO:0007076">
    <property type="term" value="P:mitotic chromosome condensation"/>
    <property type="evidence" value="ECO:0000318"/>
    <property type="project" value="GO_Central"/>
</dbReference>
<accession>A0A7I4AAS5</accession>
<evidence type="ECO:0000256" key="7">
    <source>
        <dbReference type="SAM" id="MobiDB-lite"/>
    </source>
</evidence>
<keyword evidence="3" id="KW-0498">Mitosis</keyword>
<dbReference type="FunFam" id="1.25.10.10:FF:000403">
    <property type="entry name" value="Condensin complex subunit 1"/>
    <property type="match status" value="1"/>
</dbReference>
<dbReference type="FunFam" id="1.25.10.10:FF:001275">
    <property type="entry name" value="Condensin complex subunit 1"/>
    <property type="match status" value="1"/>
</dbReference>
<dbReference type="GO" id="GO:0000779">
    <property type="term" value="C:condensed chromosome, centromeric region"/>
    <property type="evidence" value="ECO:0000318"/>
    <property type="project" value="GO_Central"/>
</dbReference>
<evidence type="ECO:0000259" key="9">
    <source>
        <dbReference type="Pfam" id="PF12922"/>
    </source>
</evidence>
<dbReference type="InterPro" id="IPR011989">
    <property type="entry name" value="ARM-like"/>
</dbReference>
<gene>
    <name evidence="10" type="primary">LOC112289580</name>
</gene>
<reference evidence="10 11" key="1">
    <citation type="journal article" date="2008" name="Science">
        <title>The Physcomitrella genome reveals evolutionary insights into the conquest of land by plants.</title>
        <authorList>
            <person name="Rensing S."/>
            <person name="Lang D."/>
            <person name="Zimmer A."/>
            <person name="Terry A."/>
            <person name="Salamov A."/>
            <person name="Shapiro H."/>
            <person name="Nishiyama T."/>
            <person name="Perroud P.-F."/>
            <person name="Lindquist E."/>
            <person name="Kamisugi Y."/>
            <person name="Tanahashi T."/>
            <person name="Sakakibara K."/>
            <person name="Fujita T."/>
            <person name="Oishi K."/>
            <person name="Shin-I T."/>
            <person name="Kuroki Y."/>
            <person name="Toyoda A."/>
            <person name="Suzuki Y."/>
            <person name="Hashimoto A."/>
            <person name="Yamaguchi K."/>
            <person name="Sugano A."/>
            <person name="Kohara Y."/>
            <person name="Fujiyama A."/>
            <person name="Anterola A."/>
            <person name="Aoki S."/>
            <person name="Ashton N."/>
            <person name="Barbazuk W.B."/>
            <person name="Barker E."/>
            <person name="Bennetzen J."/>
            <person name="Bezanilla M."/>
            <person name="Blankenship R."/>
            <person name="Cho S.H."/>
            <person name="Dutcher S."/>
            <person name="Estelle M."/>
            <person name="Fawcett J.A."/>
            <person name="Gundlach H."/>
            <person name="Hanada K."/>
            <person name="Heyl A."/>
            <person name="Hicks K.A."/>
            <person name="Hugh J."/>
            <person name="Lohr M."/>
            <person name="Mayer K."/>
            <person name="Melkozernov A."/>
            <person name="Murata T."/>
            <person name="Nelson D."/>
            <person name="Pils B."/>
            <person name="Prigge M."/>
            <person name="Reiss B."/>
            <person name="Renner T."/>
            <person name="Rombauts S."/>
            <person name="Rushton P."/>
            <person name="Sanderfoot A."/>
            <person name="Schween G."/>
            <person name="Shiu S.-H."/>
            <person name="Stueber K."/>
            <person name="Theodoulou F.L."/>
            <person name="Tu H."/>
            <person name="Van de Peer Y."/>
            <person name="Verrier P.J."/>
            <person name="Waters E."/>
            <person name="Wood A."/>
            <person name="Yang L."/>
            <person name="Cove D."/>
            <person name="Cuming A."/>
            <person name="Hasebe M."/>
            <person name="Lucas S."/>
            <person name="Mishler D.B."/>
            <person name="Reski R."/>
            <person name="Grigoriev I."/>
            <person name="Quatrano R.S."/>
            <person name="Boore J.L."/>
        </authorList>
    </citation>
    <scope>NUCLEOTIDE SEQUENCE [LARGE SCALE GENOMIC DNA]</scope>
    <source>
        <strain evidence="10 11">cv. Gransden 2004</strain>
    </source>
</reference>
<reference evidence="10" key="3">
    <citation type="submission" date="2020-12" db="UniProtKB">
        <authorList>
            <consortium name="EnsemblPlants"/>
        </authorList>
    </citation>
    <scope>IDENTIFICATION</scope>
</reference>
<sequence>MAMMFVIPSSLRDLETPSESGDHLCAQDVTDVEKLSASEVDELVKDVAYELVDKEVWCIEEQDVFDKVYSLIRGFPFLEPSARGSLVESLCSNLAVLITSITAQSHASSESTEDAAYMLQQMHLHRNALKIYSYFLQCVLIMEEAAEVKPVLKATTGKGKKVHPRKEPVPAKWSWDVPRTRIVRLLATTVEIDLRHLYSMSQPENDFIALFAEAAFLLLENSAYTKEKDLKDALCNILAACAAKYGYIVPVTSTILNLLHKYEHLSVHLAEVVSMAEEKYHDRGLPMSILRGIGHINPLDLKRDNFGADSVSSFLVAMAERMARFMTDNLSIITPHLNGESYKMRNAIVQVIGTLLAKASKDSSGDVAGDEMTLLRCKQGMIDILLDRARDKSSYTRSKVLQTWAKLCVESAISIGHWNSVVQVAVGRLEDKAAIVRKSALQLLTTLLQFNPFGPSLRISQFEYTIQQFKEKLKEMTSIYVNLNEADPHLVEPENRVGVNRDEASEEVNGDQVEGTPNSQFDHTDPSQIQPEPHEPNATDTGGLERSRAMVASLESGLQFSCCIVGVMDVLAQLLASSCSDDVKHTITLLVLACQFEIDGAQMNLLKMLPLVFSQEPSVCEAVEGAFAALYMKPSPSETAQNLLKLALDASIGDIVCIEAIVMKLTKNGTISQSTVAALWNYFTFNAADVTPQKSRGALVVLCMAARSKPQILSSQLKSMICICLSRRAGEDSLIARYACIALQRLSDADRVGLGPNHKIFSVLASLIIGPGLSEEVWYSAAEQAINAIYALHPTPEKLVSGLLLQFCKSVFGTFQEIDIECSSRGVPTASDNGVPVSPLRVGFDMIEPRASHLSRFLFTLAHIALKHLVYVESCVRKLRKQIADKEKAAADTVAAAQFSDGGTSCRLASSEVENIDTELGMAASEDARIDSLLERTAIEIISGDRSQKFLIDDMAPIVAKICRNSGLMQQYPRLGSSAMLALCKLMAINGDFCDQNLQLLFTVAQSSGDSAVRSNCIIALGDLAFRFPNVLEPWTEHMYSPLNDKDRKVRKNAVLVLTHLILNDVVKVNGHICEMVLRLEDEDERIRNLVKLFVQELANKGNNPIYNHLPDIISRLSCNSELSQDTFRNVVEFFISTITKDRLKEALIEKLCQRFPGTSDVKLWTDLSYCMAQLNYTDKSLKRIIELIPKFQNALGEEEVVEHFRSIVSKAKKSANPEVKGMAHDFESRIGKFHEERKEHDLAERNAQAHRSSACESTGSLHTQCNEHVGGRGFEEQCELEDSRAGATVVLGNIGEYQLVLIHNPQSTIPNLHRDFLLSFDKIGFADTNKNAGVTAEDETNTLGINRLEAPYFSEELIAKERMKQYLRSHDSHMTADTTSAINENPKSNTDVTRARSLETSLKLIDKMNDEEADTVGKNTSGRISPNATETHNEVESRGNFQLPAHGASSYCSVPKKSSRKSILYPNEGRKQNNRIHGLNFLEDHLAEKRKKPIRRIATNRSTSTPQRTCSTNFPPLARRRVMNQTRLLAVNVREQEMKGDSWRASSASAQLEGSVNEKGHSLLVDGDADQSRSCEQPSEAATKIMSQFVMSRTETSKAHDGLQAEAGQVACGSQGHRTEGHIWIAILCRPCVCTCYSVHYT</sequence>
<dbReference type="SUPFAM" id="SSF48371">
    <property type="entry name" value="ARM repeat"/>
    <property type="match status" value="1"/>
</dbReference>
<organism evidence="10 11">
    <name type="scientific">Physcomitrium patens</name>
    <name type="common">Spreading-leaved earth moss</name>
    <name type="synonym">Physcomitrella patens</name>
    <dbReference type="NCBI Taxonomy" id="3218"/>
    <lineage>
        <taxon>Eukaryota</taxon>
        <taxon>Viridiplantae</taxon>
        <taxon>Streptophyta</taxon>
        <taxon>Embryophyta</taxon>
        <taxon>Bryophyta</taxon>
        <taxon>Bryophytina</taxon>
        <taxon>Bryopsida</taxon>
        <taxon>Funariidae</taxon>
        <taxon>Funariales</taxon>
        <taxon>Funariaceae</taxon>
        <taxon>Physcomitrium</taxon>
    </lineage>
</organism>
<dbReference type="PANTHER" id="PTHR14222">
    <property type="entry name" value="CONDENSIN"/>
    <property type="match status" value="1"/>
</dbReference>
<evidence type="ECO:0000313" key="10">
    <source>
        <dbReference type="EnsemblPlants" id="Pp3c12_12160V3.8"/>
    </source>
</evidence>
<feature type="compositionally biased region" description="Basic and acidic residues" evidence="7">
    <location>
        <begin position="532"/>
        <end position="542"/>
    </location>
</feature>
<proteinExistence type="predicted"/>
<dbReference type="EnsemblPlants" id="Pp3c12_12160V3.8">
    <property type="protein sequence ID" value="Pp3c12_12160V3.8"/>
    <property type="gene ID" value="Pp3c12_12160"/>
</dbReference>
<evidence type="ECO:0000313" key="11">
    <source>
        <dbReference type="Proteomes" id="UP000006727"/>
    </source>
</evidence>
<dbReference type="InParanoid" id="A0A7I4AAS5"/>
<reference evidence="10 11" key="2">
    <citation type="journal article" date="2018" name="Plant J.">
        <title>The Physcomitrella patens chromosome-scale assembly reveals moss genome structure and evolution.</title>
        <authorList>
            <person name="Lang D."/>
            <person name="Ullrich K.K."/>
            <person name="Murat F."/>
            <person name="Fuchs J."/>
            <person name="Jenkins J."/>
            <person name="Haas F.B."/>
            <person name="Piednoel M."/>
            <person name="Gundlach H."/>
            <person name="Van Bel M."/>
            <person name="Meyberg R."/>
            <person name="Vives C."/>
            <person name="Morata J."/>
            <person name="Symeonidi A."/>
            <person name="Hiss M."/>
            <person name="Muchero W."/>
            <person name="Kamisugi Y."/>
            <person name="Saleh O."/>
            <person name="Blanc G."/>
            <person name="Decker E.L."/>
            <person name="van Gessel N."/>
            <person name="Grimwood J."/>
            <person name="Hayes R.D."/>
            <person name="Graham S.W."/>
            <person name="Gunter L.E."/>
            <person name="McDaniel S.F."/>
            <person name="Hoernstein S.N.W."/>
            <person name="Larsson A."/>
            <person name="Li F.W."/>
            <person name="Perroud P.F."/>
            <person name="Phillips J."/>
            <person name="Ranjan P."/>
            <person name="Rokshar D.S."/>
            <person name="Rothfels C.J."/>
            <person name="Schneider L."/>
            <person name="Shu S."/>
            <person name="Stevenson D.W."/>
            <person name="Thummler F."/>
            <person name="Tillich M."/>
            <person name="Villarreal Aguilar J.C."/>
            <person name="Widiez T."/>
            <person name="Wong G.K."/>
            <person name="Wymore A."/>
            <person name="Zhang Y."/>
            <person name="Zimmer A.D."/>
            <person name="Quatrano R.S."/>
            <person name="Mayer K.F.X."/>
            <person name="Goodstein D."/>
            <person name="Casacuberta J.M."/>
            <person name="Vandepoele K."/>
            <person name="Reski R."/>
            <person name="Cuming A.C."/>
            <person name="Tuskan G.A."/>
            <person name="Maumus F."/>
            <person name="Salse J."/>
            <person name="Schmutz J."/>
            <person name="Rensing S.A."/>
        </authorList>
    </citation>
    <scope>NUCLEOTIDE SEQUENCE [LARGE SCALE GENOMIC DNA]</scope>
    <source>
        <strain evidence="10 11">cv. Gransden 2004</strain>
    </source>
</reference>
<dbReference type="GO" id="GO:0042393">
    <property type="term" value="F:histone binding"/>
    <property type="evidence" value="ECO:0000318"/>
    <property type="project" value="GO_Central"/>
</dbReference>
<evidence type="ECO:0000256" key="2">
    <source>
        <dbReference type="ARBA" id="ARBA00022618"/>
    </source>
</evidence>
<dbReference type="Pfam" id="PF12717">
    <property type="entry name" value="Cnd1"/>
    <property type="match status" value="1"/>
</dbReference>
<evidence type="ECO:0008006" key="12">
    <source>
        <dbReference type="Google" id="ProtNLM"/>
    </source>
</evidence>
<evidence type="ECO:0000256" key="3">
    <source>
        <dbReference type="ARBA" id="ARBA00022776"/>
    </source>
</evidence>
<evidence type="ECO:0000256" key="1">
    <source>
        <dbReference type="ARBA" id="ARBA00004123"/>
    </source>
</evidence>
<dbReference type="GO" id="GO:0005634">
    <property type="term" value="C:nucleus"/>
    <property type="evidence" value="ECO:0007669"/>
    <property type="project" value="UniProtKB-SubCell"/>
</dbReference>
<feature type="compositionally biased region" description="Polar residues" evidence="7">
    <location>
        <begin position="515"/>
        <end position="530"/>
    </location>
</feature>
<dbReference type="Pfam" id="PF12922">
    <property type="entry name" value="Cnd1_N"/>
    <property type="match status" value="1"/>
</dbReference>
<dbReference type="InterPro" id="IPR024324">
    <property type="entry name" value="Condensin_cplx_su1_N"/>
</dbReference>
<keyword evidence="5" id="KW-0539">Nucleus</keyword>
<feature type="region of interest" description="Disordered" evidence="7">
    <location>
        <begin position="1376"/>
        <end position="1395"/>
    </location>
</feature>
<keyword evidence="6" id="KW-0131">Cell cycle</keyword>
<protein>
    <recommendedName>
        <fullName evidence="12">Condensin complex subunit 1</fullName>
    </recommendedName>
</protein>
<dbReference type="InterPro" id="IPR032682">
    <property type="entry name" value="Cnd1_C"/>
</dbReference>
<feature type="domain" description="Condensin complex subunit 1 N-terminal" evidence="9">
    <location>
        <begin position="81"/>
        <end position="248"/>
    </location>
</feature>
<dbReference type="InterPro" id="IPR016024">
    <property type="entry name" value="ARM-type_fold"/>
</dbReference>
<evidence type="ECO:0000256" key="4">
    <source>
        <dbReference type="ARBA" id="ARBA00023067"/>
    </source>
</evidence>